<protein>
    <recommendedName>
        <fullName evidence="9">CRISPR-associated endoribonuclease Cas2</fullName>
        <ecNumber evidence="9">3.1.-.-</ecNumber>
    </recommendedName>
</protein>
<comment type="cofactor">
    <cofactor evidence="1 9">
        <name>Mg(2+)</name>
        <dbReference type="ChEBI" id="CHEBI:18420"/>
    </cofactor>
</comment>
<evidence type="ECO:0000256" key="4">
    <source>
        <dbReference type="ARBA" id="ARBA00022723"/>
    </source>
</evidence>
<dbReference type="SUPFAM" id="SSF143430">
    <property type="entry name" value="TTP0101/SSO1404-like"/>
    <property type="match status" value="1"/>
</dbReference>
<dbReference type="NCBIfam" id="TIGR01573">
    <property type="entry name" value="cas2"/>
    <property type="match status" value="1"/>
</dbReference>
<keyword evidence="4 9" id="KW-0479">Metal-binding</keyword>
<comment type="subunit">
    <text evidence="9">Homodimer, forms a heterotetramer with a Cas1 homodimer.</text>
</comment>
<name>A0A7X8C2F9_9LACT</name>
<keyword evidence="6 9" id="KW-0378">Hydrolase</keyword>
<keyword evidence="5 9" id="KW-0255">Endonuclease</keyword>
<keyword evidence="8 9" id="KW-0051">Antiviral defense</keyword>
<evidence type="ECO:0000313" key="11">
    <source>
        <dbReference type="Proteomes" id="UP000541058"/>
    </source>
</evidence>
<sequence>MRLVCMFDLPTETSKEQKEYRIFRKHLLENGFVMMQYSVYYRSLPNRSALKKYEAILKKKVPSYGNVRLIYVTENQFQDMLLLTGDRTRQEEIVGINRLVVI</sequence>
<evidence type="ECO:0000256" key="1">
    <source>
        <dbReference type="ARBA" id="ARBA00001946"/>
    </source>
</evidence>
<evidence type="ECO:0000313" key="10">
    <source>
        <dbReference type="EMBL" id="NLJ17718.1"/>
    </source>
</evidence>
<comment type="caution">
    <text evidence="10">The sequence shown here is derived from an EMBL/GenBank/DDBJ whole genome shotgun (WGS) entry which is preliminary data.</text>
</comment>
<keyword evidence="3 9" id="KW-0540">Nuclease</keyword>
<dbReference type="AlphaFoldDB" id="A0A7X8C2F9"/>
<dbReference type="InterPro" id="IPR021127">
    <property type="entry name" value="CRISPR_associated_Cas2"/>
</dbReference>
<dbReference type="Gene3D" id="3.30.70.240">
    <property type="match status" value="1"/>
</dbReference>
<evidence type="ECO:0000256" key="2">
    <source>
        <dbReference type="ARBA" id="ARBA00009959"/>
    </source>
</evidence>
<dbReference type="HAMAP" id="MF_01471">
    <property type="entry name" value="Cas2"/>
    <property type="match status" value="1"/>
</dbReference>
<dbReference type="RefSeq" id="WP_066124140.1">
    <property type="nucleotide sequence ID" value="NZ_CANBAE010000001.1"/>
</dbReference>
<feature type="binding site" evidence="9">
    <location>
        <position position="8"/>
    </location>
    <ligand>
        <name>Mg(2+)</name>
        <dbReference type="ChEBI" id="CHEBI:18420"/>
        <note>catalytic</note>
    </ligand>
</feature>
<evidence type="ECO:0000256" key="8">
    <source>
        <dbReference type="ARBA" id="ARBA00023118"/>
    </source>
</evidence>
<dbReference type="Proteomes" id="UP000541058">
    <property type="component" value="Unassembled WGS sequence"/>
</dbReference>
<evidence type="ECO:0000256" key="5">
    <source>
        <dbReference type="ARBA" id="ARBA00022759"/>
    </source>
</evidence>
<accession>A0A7X8C2F9</accession>
<dbReference type="GO" id="GO:0046872">
    <property type="term" value="F:metal ion binding"/>
    <property type="evidence" value="ECO:0007669"/>
    <property type="project" value="UniProtKB-UniRule"/>
</dbReference>
<gene>
    <name evidence="9 10" type="primary">cas2</name>
    <name evidence="10" type="ORF">GX355_02535</name>
</gene>
<evidence type="ECO:0000256" key="6">
    <source>
        <dbReference type="ARBA" id="ARBA00022801"/>
    </source>
</evidence>
<organism evidence="10 11">
    <name type="scientific">Globicatella sulfidifaciens</name>
    <dbReference type="NCBI Taxonomy" id="136093"/>
    <lineage>
        <taxon>Bacteria</taxon>
        <taxon>Bacillati</taxon>
        <taxon>Bacillota</taxon>
        <taxon>Bacilli</taxon>
        <taxon>Lactobacillales</taxon>
        <taxon>Aerococcaceae</taxon>
        <taxon>Globicatella</taxon>
    </lineage>
</organism>
<comment type="similarity">
    <text evidence="2 9">Belongs to the CRISPR-associated endoribonuclease Cas2 protein family.</text>
</comment>
<evidence type="ECO:0000256" key="7">
    <source>
        <dbReference type="ARBA" id="ARBA00022842"/>
    </source>
</evidence>
<evidence type="ECO:0000256" key="9">
    <source>
        <dbReference type="HAMAP-Rule" id="MF_01471"/>
    </source>
</evidence>
<evidence type="ECO:0000256" key="3">
    <source>
        <dbReference type="ARBA" id="ARBA00022722"/>
    </source>
</evidence>
<dbReference type="InterPro" id="IPR019199">
    <property type="entry name" value="Virulence_VapD/CRISPR_Cas2"/>
</dbReference>
<reference evidence="10 11" key="1">
    <citation type="journal article" date="2020" name="Biotechnol. Biofuels">
        <title>New insights from the biogas microbiome by comprehensive genome-resolved metagenomics of nearly 1600 species originating from multiple anaerobic digesters.</title>
        <authorList>
            <person name="Campanaro S."/>
            <person name="Treu L."/>
            <person name="Rodriguez-R L.M."/>
            <person name="Kovalovszki A."/>
            <person name="Ziels R.M."/>
            <person name="Maus I."/>
            <person name="Zhu X."/>
            <person name="Kougias P.G."/>
            <person name="Basile A."/>
            <person name="Luo G."/>
            <person name="Schluter A."/>
            <person name="Konstantinidis K.T."/>
            <person name="Angelidaki I."/>
        </authorList>
    </citation>
    <scope>NUCLEOTIDE SEQUENCE [LARGE SCALE GENOMIC DNA]</scope>
    <source>
        <strain evidence="10">AS23ysBPME_34</strain>
    </source>
</reference>
<dbReference type="Pfam" id="PF09827">
    <property type="entry name" value="CRISPR_Cas2"/>
    <property type="match status" value="1"/>
</dbReference>
<dbReference type="EMBL" id="JAAYSM010000081">
    <property type="protein sequence ID" value="NLJ17718.1"/>
    <property type="molecule type" value="Genomic_DNA"/>
</dbReference>
<dbReference type="GO" id="GO:0043571">
    <property type="term" value="P:maintenance of CRISPR repeat elements"/>
    <property type="evidence" value="ECO:0007669"/>
    <property type="project" value="UniProtKB-UniRule"/>
</dbReference>
<dbReference type="GO" id="GO:0051607">
    <property type="term" value="P:defense response to virus"/>
    <property type="evidence" value="ECO:0007669"/>
    <property type="project" value="UniProtKB-UniRule"/>
</dbReference>
<proteinExistence type="inferred from homology"/>
<comment type="function">
    <text evidence="9">CRISPR (clustered regularly interspaced short palindromic repeat), is an adaptive immune system that provides protection against mobile genetic elements (viruses, transposable elements and conjugative plasmids). CRISPR clusters contain sequences complementary to antecedent mobile elements and target invading nucleic acids. CRISPR clusters are transcribed and processed into CRISPR RNA (crRNA). Functions as a ssRNA-specific endoribonuclease. Involved in the integration of spacer DNA into the CRISPR cassette.</text>
</comment>
<dbReference type="GO" id="GO:0004521">
    <property type="term" value="F:RNA endonuclease activity"/>
    <property type="evidence" value="ECO:0007669"/>
    <property type="project" value="InterPro"/>
</dbReference>
<dbReference type="GO" id="GO:0016787">
    <property type="term" value="F:hydrolase activity"/>
    <property type="evidence" value="ECO:0007669"/>
    <property type="project" value="UniProtKB-KW"/>
</dbReference>
<keyword evidence="7 9" id="KW-0460">Magnesium</keyword>
<dbReference type="EC" id="3.1.-.-" evidence="9"/>